<dbReference type="Gene3D" id="3.50.50.60">
    <property type="entry name" value="FAD/NAD(P)-binding domain"/>
    <property type="match status" value="1"/>
</dbReference>
<reference evidence="6" key="1">
    <citation type="submission" date="2018-05" db="EMBL/GenBank/DDBJ databases">
        <authorList>
            <person name="Lanie J.A."/>
            <person name="Ng W.-L."/>
            <person name="Kazmierczak K.M."/>
            <person name="Andrzejewski T.M."/>
            <person name="Davidsen T.M."/>
            <person name="Wayne K.J."/>
            <person name="Tettelin H."/>
            <person name="Glass J.I."/>
            <person name="Rusch D."/>
            <person name="Podicherti R."/>
            <person name="Tsui H.-C.T."/>
            <person name="Winkler M.E."/>
        </authorList>
    </citation>
    <scope>NUCLEOTIDE SEQUENCE</scope>
</reference>
<dbReference type="InterPro" id="IPR012132">
    <property type="entry name" value="GMC_OxRdtase"/>
</dbReference>
<evidence type="ECO:0000259" key="5">
    <source>
        <dbReference type="PROSITE" id="PS00624"/>
    </source>
</evidence>
<dbReference type="PANTHER" id="PTHR11552">
    <property type="entry name" value="GLUCOSE-METHANOL-CHOLINE GMC OXIDOREDUCTASE"/>
    <property type="match status" value="1"/>
</dbReference>
<evidence type="ECO:0000313" key="6">
    <source>
        <dbReference type="EMBL" id="SVB09244.1"/>
    </source>
</evidence>
<dbReference type="Pfam" id="PF05199">
    <property type="entry name" value="GMC_oxred_C"/>
    <property type="match status" value="1"/>
</dbReference>
<accession>A0A382B6J9</accession>
<evidence type="ECO:0000256" key="1">
    <source>
        <dbReference type="ARBA" id="ARBA00001974"/>
    </source>
</evidence>
<dbReference type="Pfam" id="PF00732">
    <property type="entry name" value="GMC_oxred_N"/>
    <property type="match status" value="1"/>
</dbReference>
<dbReference type="Gene3D" id="3.30.560.10">
    <property type="entry name" value="Glucose Oxidase, domain 3"/>
    <property type="match status" value="1"/>
</dbReference>
<keyword evidence="4" id="KW-0274">FAD</keyword>
<feature type="non-terminal residue" evidence="6">
    <location>
        <position position="1"/>
    </location>
</feature>
<feature type="domain" description="Glucose-methanol-choline oxidoreductase N-terminal" evidence="5">
    <location>
        <begin position="104"/>
        <end position="118"/>
    </location>
</feature>
<keyword evidence="3" id="KW-0285">Flavoprotein</keyword>
<comment type="similarity">
    <text evidence="2">Belongs to the GMC oxidoreductase family.</text>
</comment>
<name>A0A382B6J9_9ZZZZ</name>
<dbReference type="InterPro" id="IPR036188">
    <property type="entry name" value="FAD/NAD-bd_sf"/>
</dbReference>
<organism evidence="6">
    <name type="scientific">marine metagenome</name>
    <dbReference type="NCBI Taxonomy" id="408172"/>
    <lineage>
        <taxon>unclassified sequences</taxon>
        <taxon>metagenomes</taxon>
        <taxon>ecological metagenomes</taxon>
    </lineage>
</organism>
<sequence>QLHPLCDNFVSAAEELGISFNADMNGEIQEGVGHYQITTHKGQRMSASRAFLRPIMKRSNLTVITKALVTRILFEGKRAVGVEYTKASKLYQANAKREVILSAGAVNSPQLLQLSGIGPESLLKEANVSVIHDSPAVGKNLQDHLGVSYFYKSKVRTLNDQLRPWWGKLWQGIRYVLTRTGPLSLSVNQSGGFVRTRDGLTGPNIQLYFSPVSYTLELPGRRAMLNPDPFSAMLLGVSNCKSNSRGQIRIKSSDPTIAPIIEPNYLSHDDDVQDLLEGVKLLRQLAQTESFSKVIIEEFRPGPECKSDAQMIEDIRDNAWTVFHPACTCCMGPDPLKNVVDSNLKVHGIEGLRVADASIFPQLICGNINAATIMVGEKASDLILADISK</sequence>
<dbReference type="SUPFAM" id="SSF51905">
    <property type="entry name" value="FAD/NAD(P)-binding domain"/>
    <property type="match status" value="1"/>
</dbReference>
<dbReference type="InterPro" id="IPR007867">
    <property type="entry name" value="GMC_OxRtase_C"/>
</dbReference>
<dbReference type="EMBL" id="UINC01028373">
    <property type="protein sequence ID" value="SVB09244.1"/>
    <property type="molecule type" value="Genomic_DNA"/>
</dbReference>
<gene>
    <name evidence="6" type="ORF">METZ01_LOCUS162098</name>
</gene>
<evidence type="ECO:0000256" key="4">
    <source>
        <dbReference type="ARBA" id="ARBA00022827"/>
    </source>
</evidence>
<protein>
    <recommendedName>
        <fullName evidence="5">Glucose-methanol-choline oxidoreductase N-terminal domain-containing protein</fullName>
    </recommendedName>
</protein>
<proteinExistence type="inferred from homology"/>
<dbReference type="SUPFAM" id="SSF54373">
    <property type="entry name" value="FAD-linked reductases, C-terminal domain"/>
    <property type="match status" value="1"/>
</dbReference>
<dbReference type="InterPro" id="IPR000172">
    <property type="entry name" value="GMC_OxRdtase_N"/>
</dbReference>
<dbReference type="GO" id="GO:0050660">
    <property type="term" value="F:flavin adenine dinucleotide binding"/>
    <property type="evidence" value="ECO:0007669"/>
    <property type="project" value="InterPro"/>
</dbReference>
<dbReference type="PANTHER" id="PTHR11552:SF147">
    <property type="entry name" value="CHOLINE DEHYDROGENASE, MITOCHONDRIAL"/>
    <property type="match status" value="1"/>
</dbReference>
<dbReference type="GO" id="GO:0016614">
    <property type="term" value="F:oxidoreductase activity, acting on CH-OH group of donors"/>
    <property type="evidence" value="ECO:0007669"/>
    <property type="project" value="InterPro"/>
</dbReference>
<dbReference type="PROSITE" id="PS00624">
    <property type="entry name" value="GMC_OXRED_2"/>
    <property type="match status" value="1"/>
</dbReference>
<comment type="cofactor">
    <cofactor evidence="1">
        <name>FAD</name>
        <dbReference type="ChEBI" id="CHEBI:57692"/>
    </cofactor>
</comment>
<evidence type="ECO:0000256" key="2">
    <source>
        <dbReference type="ARBA" id="ARBA00010790"/>
    </source>
</evidence>
<dbReference type="AlphaFoldDB" id="A0A382B6J9"/>
<evidence type="ECO:0000256" key="3">
    <source>
        <dbReference type="ARBA" id="ARBA00022630"/>
    </source>
</evidence>